<gene>
    <name evidence="2" type="ORF">DIT97_26670</name>
</gene>
<accession>A0A3D3RE77</accession>
<protein>
    <submittedName>
        <fullName evidence="2">Uncharacterized protein</fullName>
    </submittedName>
</protein>
<comment type="caution">
    <text evidence="2">The sequence shown here is derived from an EMBL/GenBank/DDBJ whole genome shotgun (WGS) entry which is preliminary data.</text>
</comment>
<organism evidence="2 3">
    <name type="scientific">Gimesia maris</name>
    <dbReference type="NCBI Taxonomy" id="122"/>
    <lineage>
        <taxon>Bacteria</taxon>
        <taxon>Pseudomonadati</taxon>
        <taxon>Planctomycetota</taxon>
        <taxon>Planctomycetia</taxon>
        <taxon>Planctomycetales</taxon>
        <taxon>Planctomycetaceae</taxon>
        <taxon>Gimesia</taxon>
    </lineage>
</organism>
<dbReference type="AlphaFoldDB" id="A0A3D3RE77"/>
<keyword evidence="1" id="KW-0812">Transmembrane</keyword>
<evidence type="ECO:0000313" key="2">
    <source>
        <dbReference type="EMBL" id="HCO26422.1"/>
    </source>
</evidence>
<keyword evidence="1" id="KW-1133">Transmembrane helix</keyword>
<name>A0A3D3RE77_9PLAN</name>
<feature type="transmembrane region" description="Helical" evidence="1">
    <location>
        <begin position="26"/>
        <end position="51"/>
    </location>
</feature>
<reference evidence="2 3" key="1">
    <citation type="journal article" date="2018" name="Nat. Biotechnol.">
        <title>A standardized bacterial taxonomy based on genome phylogeny substantially revises the tree of life.</title>
        <authorList>
            <person name="Parks D.H."/>
            <person name="Chuvochina M."/>
            <person name="Waite D.W."/>
            <person name="Rinke C."/>
            <person name="Skarshewski A."/>
            <person name="Chaumeil P.A."/>
            <person name="Hugenholtz P."/>
        </authorList>
    </citation>
    <scope>NUCLEOTIDE SEQUENCE [LARGE SCALE GENOMIC DNA]</scope>
    <source>
        <strain evidence="2">UBA9375</strain>
    </source>
</reference>
<proteinExistence type="predicted"/>
<keyword evidence="1" id="KW-0472">Membrane</keyword>
<sequence>MLHLTEIKNHSRGTNVKQFPITRKQYWIFLIVFSLCALLGFASLIVGEIFLPRNVGGMEGRMAMYRSLGLWSLAWLGIAVWAGYRLWSGVASEENVNSD</sequence>
<evidence type="ECO:0000256" key="1">
    <source>
        <dbReference type="SAM" id="Phobius"/>
    </source>
</evidence>
<evidence type="ECO:0000313" key="3">
    <source>
        <dbReference type="Proteomes" id="UP000263642"/>
    </source>
</evidence>
<feature type="transmembrane region" description="Helical" evidence="1">
    <location>
        <begin position="63"/>
        <end position="84"/>
    </location>
</feature>
<dbReference type="Proteomes" id="UP000263642">
    <property type="component" value="Unassembled WGS sequence"/>
</dbReference>
<dbReference type="EMBL" id="DQAY01000160">
    <property type="protein sequence ID" value="HCO26422.1"/>
    <property type="molecule type" value="Genomic_DNA"/>
</dbReference>